<protein>
    <submittedName>
        <fullName evidence="2">3-oxoacyl-[acyl-carrier-protein] reductase FabG</fullName>
        <ecNumber evidence="2">1.1.1.100</ecNumber>
    </submittedName>
</protein>
<dbReference type="PROSITE" id="PS00061">
    <property type="entry name" value="ADH_SHORT"/>
    <property type="match status" value="1"/>
</dbReference>
<dbReference type="InterPro" id="IPR036291">
    <property type="entry name" value="NAD(P)-bd_dom_sf"/>
</dbReference>
<reference evidence="2 3" key="1">
    <citation type="submission" date="2019-02" db="EMBL/GenBank/DDBJ databases">
        <title>Deep-cultivation of Planctomycetes and their phenomic and genomic characterization uncovers novel biology.</title>
        <authorList>
            <person name="Wiegand S."/>
            <person name="Jogler M."/>
            <person name="Boedeker C."/>
            <person name="Pinto D."/>
            <person name="Vollmers J."/>
            <person name="Rivas-Marin E."/>
            <person name="Kohn T."/>
            <person name="Peeters S.H."/>
            <person name="Heuer A."/>
            <person name="Rast P."/>
            <person name="Oberbeckmann S."/>
            <person name="Bunk B."/>
            <person name="Jeske O."/>
            <person name="Meyerdierks A."/>
            <person name="Storesund J.E."/>
            <person name="Kallscheuer N."/>
            <person name="Luecker S."/>
            <person name="Lage O.M."/>
            <person name="Pohl T."/>
            <person name="Merkel B.J."/>
            <person name="Hornburger P."/>
            <person name="Mueller R.-W."/>
            <person name="Bruemmer F."/>
            <person name="Labrenz M."/>
            <person name="Spormann A.M."/>
            <person name="Op Den Camp H."/>
            <person name="Overmann J."/>
            <person name="Amann R."/>
            <person name="Jetten M.S.M."/>
            <person name="Mascher T."/>
            <person name="Medema M.H."/>
            <person name="Devos D.P."/>
            <person name="Kaster A.-K."/>
            <person name="Ovreas L."/>
            <person name="Rohde M."/>
            <person name="Galperin M.Y."/>
            <person name="Jogler C."/>
        </authorList>
    </citation>
    <scope>NUCLEOTIDE SEQUENCE [LARGE SCALE GENOMIC DNA]</scope>
    <source>
        <strain evidence="2 3">Pla52o</strain>
    </source>
</reference>
<dbReference type="SUPFAM" id="SSF51735">
    <property type="entry name" value="NAD(P)-binding Rossmann-fold domains"/>
    <property type="match status" value="1"/>
</dbReference>
<gene>
    <name evidence="2" type="primary">fabG_3</name>
    <name evidence="2" type="ORF">Pla52o_15630</name>
</gene>
<organism evidence="2 3">
    <name type="scientific">Novipirellula galeiformis</name>
    <dbReference type="NCBI Taxonomy" id="2528004"/>
    <lineage>
        <taxon>Bacteria</taxon>
        <taxon>Pseudomonadati</taxon>
        <taxon>Planctomycetota</taxon>
        <taxon>Planctomycetia</taxon>
        <taxon>Pirellulales</taxon>
        <taxon>Pirellulaceae</taxon>
        <taxon>Novipirellula</taxon>
    </lineage>
</organism>
<dbReference type="FunFam" id="3.40.50.720:FF:000084">
    <property type="entry name" value="Short-chain dehydrogenase reductase"/>
    <property type="match status" value="1"/>
</dbReference>
<proteinExistence type="inferred from homology"/>
<dbReference type="GO" id="GO:0032787">
    <property type="term" value="P:monocarboxylic acid metabolic process"/>
    <property type="evidence" value="ECO:0007669"/>
    <property type="project" value="UniProtKB-ARBA"/>
</dbReference>
<comment type="caution">
    <text evidence="2">The sequence shown here is derived from an EMBL/GenBank/DDBJ whole genome shotgun (WGS) entry which is preliminary data.</text>
</comment>
<dbReference type="PANTHER" id="PTHR42879">
    <property type="entry name" value="3-OXOACYL-(ACYL-CARRIER-PROTEIN) REDUCTASE"/>
    <property type="match status" value="1"/>
</dbReference>
<keyword evidence="3" id="KW-1185">Reference proteome</keyword>
<accession>A0A5C6CMG4</accession>
<evidence type="ECO:0000313" key="3">
    <source>
        <dbReference type="Proteomes" id="UP000316304"/>
    </source>
</evidence>
<dbReference type="EC" id="1.1.1.100" evidence="2"/>
<dbReference type="RefSeq" id="WP_146593916.1">
    <property type="nucleotide sequence ID" value="NZ_SJPT01000002.1"/>
</dbReference>
<dbReference type="Gene3D" id="3.40.50.720">
    <property type="entry name" value="NAD(P)-binding Rossmann-like Domain"/>
    <property type="match status" value="1"/>
</dbReference>
<dbReference type="Proteomes" id="UP000316304">
    <property type="component" value="Unassembled WGS sequence"/>
</dbReference>
<dbReference type="PANTHER" id="PTHR42879:SF2">
    <property type="entry name" value="3-OXOACYL-[ACYL-CARRIER-PROTEIN] REDUCTASE FABG"/>
    <property type="match status" value="1"/>
</dbReference>
<evidence type="ECO:0000256" key="1">
    <source>
        <dbReference type="ARBA" id="ARBA00006484"/>
    </source>
</evidence>
<dbReference type="OrthoDB" id="9804774at2"/>
<comment type="similarity">
    <text evidence="1">Belongs to the short-chain dehydrogenases/reductases (SDR) family.</text>
</comment>
<evidence type="ECO:0000313" key="2">
    <source>
        <dbReference type="EMBL" id="TWU25265.1"/>
    </source>
</evidence>
<keyword evidence="2" id="KW-0560">Oxidoreductase</keyword>
<dbReference type="InterPro" id="IPR020904">
    <property type="entry name" value="Sc_DH/Rdtase_CS"/>
</dbReference>
<dbReference type="InterPro" id="IPR050259">
    <property type="entry name" value="SDR"/>
</dbReference>
<sequence length="256" mass="27769">MKLKDKTIIVTAAGRGIGKGCAVELAREGAILIVNDRPGSQDLTATVHELRDLGANVNGVEADVFTRAGCEHLLREAVKQSGPIYGLVGCPAFQKVSPFLDLHPDDFEKVIQGTLFSNFHMSQLVARQMLDEGVAGKLVFISSVLAQRPMAQKSAYCAAKAGLNQLARTIAVELASHRINVNVIEPGWIDTPGEREAFTPKFFEDETPKMPWGRLGTAQDIGRAATFLMSPDADYITGSILPVDGAFRFRDGRMLD</sequence>
<dbReference type="EMBL" id="SJPT01000002">
    <property type="protein sequence ID" value="TWU25265.1"/>
    <property type="molecule type" value="Genomic_DNA"/>
</dbReference>
<dbReference type="Pfam" id="PF13561">
    <property type="entry name" value="adh_short_C2"/>
    <property type="match status" value="1"/>
</dbReference>
<dbReference type="PRINTS" id="PR00081">
    <property type="entry name" value="GDHRDH"/>
</dbReference>
<dbReference type="CDD" id="cd05233">
    <property type="entry name" value="SDR_c"/>
    <property type="match status" value="1"/>
</dbReference>
<dbReference type="InterPro" id="IPR002347">
    <property type="entry name" value="SDR_fam"/>
</dbReference>
<name>A0A5C6CMG4_9BACT</name>
<dbReference type="AlphaFoldDB" id="A0A5C6CMG4"/>
<dbReference type="GO" id="GO:0004316">
    <property type="term" value="F:3-oxoacyl-[acyl-carrier-protein] reductase (NADPH) activity"/>
    <property type="evidence" value="ECO:0007669"/>
    <property type="project" value="UniProtKB-EC"/>
</dbReference>